<name>A0A8S1T511_PAROT</name>
<keyword evidence="2" id="KW-1185">Reference proteome</keyword>
<protein>
    <submittedName>
        <fullName evidence="1">Uncharacterized protein</fullName>
    </submittedName>
</protein>
<dbReference type="AlphaFoldDB" id="A0A8S1T511"/>
<reference evidence="1" key="1">
    <citation type="submission" date="2021-01" db="EMBL/GenBank/DDBJ databases">
        <authorList>
            <consortium name="Genoscope - CEA"/>
            <person name="William W."/>
        </authorList>
    </citation>
    <scope>NUCLEOTIDE SEQUENCE</scope>
</reference>
<comment type="caution">
    <text evidence="1">The sequence shown here is derived from an EMBL/GenBank/DDBJ whole genome shotgun (WGS) entry which is preliminary data.</text>
</comment>
<accession>A0A8S1T511</accession>
<evidence type="ECO:0000313" key="2">
    <source>
        <dbReference type="Proteomes" id="UP000683925"/>
    </source>
</evidence>
<organism evidence="1 2">
    <name type="scientific">Paramecium octaurelia</name>
    <dbReference type="NCBI Taxonomy" id="43137"/>
    <lineage>
        <taxon>Eukaryota</taxon>
        <taxon>Sar</taxon>
        <taxon>Alveolata</taxon>
        <taxon>Ciliophora</taxon>
        <taxon>Intramacronucleata</taxon>
        <taxon>Oligohymenophorea</taxon>
        <taxon>Peniculida</taxon>
        <taxon>Parameciidae</taxon>
        <taxon>Paramecium</taxon>
    </lineage>
</organism>
<proteinExistence type="predicted"/>
<gene>
    <name evidence="1" type="ORF">POCTA_138.1.T0190019</name>
</gene>
<dbReference type="Proteomes" id="UP000683925">
    <property type="component" value="Unassembled WGS sequence"/>
</dbReference>
<sequence length="46" mass="5316">METLQHLELGMQVENWSSSNNKKIEVFGFQREGMSLGPKLLSKYTE</sequence>
<dbReference type="EMBL" id="CAJJDP010000019">
    <property type="protein sequence ID" value="CAD8146659.1"/>
    <property type="molecule type" value="Genomic_DNA"/>
</dbReference>
<evidence type="ECO:0000313" key="1">
    <source>
        <dbReference type="EMBL" id="CAD8146659.1"/>
    </source>
</evidence>